<dbReference type="EMBL" id="JRZE01000006">
    <property type="protein sequence ID" value="KHF43313.1"/>
    <property type="molecule type" value="Genomic_DNA"/>
</dbReference>
<accession>A0A837D6B6</accession>
<proteinExistence type="predicted"/>
<dbReference type="Proteomes" id="UP000030848">
    <property type="component" value="Unassembled WGS sequence"/>
</dbReference>
<sequence length="135" mass="14914">MTAGRDLDLLDRLSQTSRALGVITAELRVCQVYDTPLNSETLRKTGNTLRSLGEALLARAAELDGTPPAYPGRCALCGAEPVSHPHAEAWMVENRFCADCIDHCLTDTHHDHWCPIDTFARAHETHPQNKARIDV</sequence>
<reference evidence="1 2" key="1">
    <citation type="submission" date="2014-10" db="EMBL/GenBank/DDBJ databases">
        <title>Genome sequence of Micropolyspora internatus JCM3315.</title>
        <authorList>
            <person name="Shin S.-K."/>
            <person name="Yi H."/>
        </authorList>
    </citation>
    <scope>NUCLEOTIDE SEQUENCE [LARGE SCALE GENOMIC DNA]</scope>
    <source>
        <strain evidence="1 2">JCM 3315</strain>
    </source>
</reference>
<dbReference type="AlphaFoldDB" id="A0A837D6B6"/>
<organism evidence="1 2">
    <name type="scientific">Saccharomonospora viridis</name>
    <dbReference type="NCBI Taxonomy" id="1852"/>
    <lineage>
        <taxon>Bacteria</taxon>
        <taxon>Bacillati</taxon>
        <taxon>Actinomycetota</taxon>
        <taxon>Actinomycetes</taxon>
        <taxon>Pseudonocardiales</taxon>
        <taxon>Pseudonocardiaceae</taxon>
        <taxon>Saccharomonospora</taxon>
    </lineage>
</organism>
<name>A0A837D6B6_9PSEU</name>
<gene>
    <name evidence="1" type="ORF">MINT15_35150</name>
</gene>
<protein>
    <submittedName>
        <fullName evidence="1">Uncharacterized protein</fullName>
    </submittedName>
</protein>
<comment type="caution">
    <text evidence="1">The sequence shown here is derived from an EMBL/GenBank/DDBJ whole genome shotgun (WGS) entry which is preliminary data.</text>
</comment>
<dbReference type="OrthoDB" id="3557068at2"/>
<evidence type="ECO:0000313" key="2">
    <source>
        <dbReference type="Proteomes" id="UP000030848"/>
    </source>
</evidence>
<dbReference type="RefSeq" id="WP_037312359.1">
    <property type="nucleotide sequence ID" value="NZ_FOWS01000001.1"/>
</dbReference>
<evidence type="ECO:0000313" key="1">
    <source>
        <dbReference type="EMBL" id="KHF43313.1"/>
    </source>
</evidence>